<evidence type="ECO:0000313" key="3">
    <source>
        <dbReference type="EMBL" id="KAL1391461.1"/>
    </source>
</evidence>
<gene>
    <name evidence="3" type="ORF">pipiens_003161</name>
</gene>
<dbReference type="InterPro" id="IPR001304">
    <property type="entry name" value="C-type_lectin-like"/>
</dbReference>
<dbReference type="AlphaFoldDB" id="A0ABD1D2K9"/>
<dbReference type="Gene3D" id="3.10.100.10">
    <property type="entry name" value="Mannose-Binding Protein A, subunit A"/>
    <property type="match status" value="1"/>
</dbReference>
<name>A0ABD1D2K9_CULPP</name>
<dbReference type="Proteomes" id="UP001562425">
    <property type="component" value="Unassembled WGS sequence"/>
</dbReference>
<dbReference type="Pfam" id="PF00059">
    <property type="entry name" value="Lectin_C"/>
    <property type="match status" value="1"/>
</dbReference>
<keyword evidence="4" id="KW-1185">Reference proteome</keyword>
<sequence>MARSFCTIAKLVLLLLAAEQGLSCNSRYQISSTTFNWFEAVEYCNRLGMRSAILDTPAKHDEAVREAQLTGKQASGFFGLWLGATELGRIGTYVWQPTGSRVGWVKWRPGEPTGGPEHCMNLYYWPRQGFQWTVNDAPCDTKLYALCQQDYRDY</sequence>
<comment type="caution">
    <text evidence="3">The sequence shown here is derived from an EMBL/GenBank/DDBJ whole genome shotgun (WGS) entry which is preliminary data.</text>
</comment>
<dbReference type="CDD" id="cd00037">
    <property type="entry name" value="CLECT"/>
    <property type="match status" value="1"/>
</dbReference>
<accession>A0ABD1D2K9</accession>
<dbReference type="SUPFAM" id="SSF56436">
    <property type="entry name" value="C-type lectin-like"/>
    <property type="match status" value="1"/>
</dbReference>
<dbReference type="InterPro" id="IPR016186">
    <property type="entry name" value="C-type_lectin-like/link_sf"/>
</dbReference>
<dbReference type="SMART" id="SM00034">
    <property type="entry name" value="CLECT"/>
    <property type="match status" value="1"/>
</dbReference>
<feature type="chain" id="PRO_5044747562" description="C-type lectin domain-containing protein" evidence="1">
    <location>
        <begin position="24"/>
        <end position="154"/>
    </location>
</feature>
<organism evidence="3 4">
    <name type="scientific">Culex pipiens pipiens</name>
    <name type="common">Northern house mosquito</name>
    <dbReference type="NCBI Taxonomy" id="38569"/>
    <lineage>
        <taxon>Eukaryota</taxon>
        <taxon>Metazoa</taxon>
        <taxon>Ecdysozoa</taxon>
        <taxon>Arthropoda</taxon>
        <taxon>Hexapoda</taxon>
        <taxon>Insecta</taxon>
        <taxon>Pterygota</taxon>
        <taxon>Neoptera</taxon>
        <taxon>Endopterygota</taxon>
        <taxon>Diptera</taxon>
        <taxon>Nematocera</taxon>
        <taxon>Culicoidea</taxon>
        <taxon>Culicidae</taxon>
        <taxon>Culicinae</taxon>
        <taxon>Culicini</taxon>
        <taxon>Culex</taxon>
        <taxon>Culex</taxon>
    </lineage>
</organism>
<feature type="domain" description="C-type lectin" evidence="2">
    <location>
        <begin position="28"/>
        <end position="148"/>
    </location>
</feature>
<evidence type="ECO:0000256" key="1">
    <source>
        <dbReference type="SAM" id="SignalP"/>
    </source>
</evidence>
<evidence type="ECO:0000259" key="2">
    <source>
        <dbReference type="PROSITE" id="PS50041"/>
    </source>
</evidence>
<dbReference type="InterPro" id="IPR016187">
    <property type="entry name" value="CTDL_fold"/>
</dbReference>
<feature type="signal peptide" evidence="1">
    <location>
        <begin position="1"/>
        <end position="23"/>
    </location>
</feature>
<keyword evidence="1" id="KW-0732">Signal</keyword>
<protein>
    <recommendedName>
        <fullName evidence="2">C-type lectin domain-containing protein</fullName>
    </recommendedName>
</protein>
<reference evidence="3 4" key="1">
    <citation type="submission" date="2024-05" db="EMBL/GenBank/DDBJ databases">
        <title>Culex pipiens pipiens assembly and annotation.</title>
        <authorList>
            <person name="Alout H."/>
            <person name="Durand T."/>
        </authorList>
    </citation>
    <scope>NUCLEOTIDE SEQUENCE [LARGE SCALE GENOMIC DNA]</scope>
    <source>
        <strain evidence="3">HA-2024</strain>
        <tissue evidence="3">Whole body</tissue>
    </source>
</reference>
<dbReference type="EMBL" id="JBEHCU010007871">
    <property type="protein sequence ID" value="KAL1391461.1"/>
    <property type="molecule type" value="Genomic_DNA"/>
</dbReference>
<proteinExistence type="predicted"/>
<evidence type="ECO:0000313" key="4">
    <source>
        <dbReference type="Proteomes" id="UP001562425"/>
    </source>
</evidence>
<dbReference type="PROSITE" id="PS50041">
    <property type="entry name" value="C_TYPE_LECTIN_2"/>
    <property type="match status" value="1"/>
</dbReference>